<keyword evidence="6" id="KW-0503">Monooxygenase</keyword>
<keyword evidence="8" id="KW-0472">Membrane</keyword>
<dbReference type="Gene3D" id="1.10.630.10">
    <property type="entry name" value="Cytochrome P450"/>
    <property type="match status" value="1"/>
</dbReference>
<feature type="transmembrane region" description="Helical" evidence="8">
    <location>
        <begin position="6"/>
        <end position="23"/>
    </location>
</feature>
<evidence type="ECO:0000256" key="6">
    <source>
        <dbReference type="ARBA" id="ARBA00023033"/>
    </source>
</evidence>
<keyword evidence="5 7" id="KW-0408">Iron</keyword>
<dbReference type="PANTHER" id="PTHR24291:SF50">
    <property type="entry name" value="BIFUNCTIONAL ALBAFLAVENONE MONOOXYGENASE_TERPENE SYNTHASE"/>
    <property type="match status" value="1"/>
</dbReference>
<keyword evidence="8" id="KW-1133">Transmembrane helix</keyword>
<dbReference type="InterPro" id="IPR001128">
    <property type="entry name" value="Cyt_P450"/>
</dbReference>
<keyword evidence="8" id="KW-0812">Transmembrane</keyword>
<keyword evidence="2 7" id="KW-0349">Heme</keyword>
<dbReference type="AlphaFoldDB" id="A0A814XQU2"/>
<comment type="cofactor">
    <cofactor evidence="7">
        <name>heme</name>
        <dbReference type="ChEBI" id="CHEBI:30413"/>
    </cofactor>
</comment>
<evidence type="ECO:0000256" key="5">
    <source>
        <dbReference type="ARBA" id="ARBA00023004"/>
    </source>
</evidence>
<accession>A0A814XQU2</accession>
<protein>
    <recommendedName>
        <fullName evidence="11">Cytochrome P450</fullName>
    </recommendedName>
</protein>
<sequence length="512" mass="59230">MILFIFLYTIVGLIFFIFFFIYWKLIRPQKRFYDIFRSQGVSCEPFVPFVGQLSDIRRASEKDEALNYRMKLVRKHGYVYVIGFGPSIRLIVMEPDMLADVFGRSHAQDYRKPIGTDSFFKPLIGVHNLLVSEGSEHERARKMLNPAFHFIKLQSMISIMVNQTNKAIDEILLLSTEHQIIDLQTELNTLTLSIIASCAFGKCFETMANAKQIVCRTFTELLEAIQYRTVRMIDQIPVISQLPFWRKNILDKGSREISKFVDQIIADRRHNRSTSLSSGEDILDLLLSAVDTQGQPFNDQEIKDQALTFVLAGHETTGNLMAWTMYVLMTNEQVLQACRDEVDRVLPNGIEPTYENINDLIICEAVLQEALRLYPPAPFIARRCIREHYIGSEGHRQIRIPVGAVIMVNTYILHRREEFWSRPLEFDYTRWVRDPVTGLKPKLTHPFSYLPFAAGSRNCIGQNFALLEAKIMLAMLVQRCNFELERGQKIVPEVRITMRSKYGLRARITKRS</sequence>
<keyword evidence="3 7" id="KW-0479">Metal-binding</keyword>
<dbReference type="GO" id="GO:0005506">
    <property type="term" value="F:iron ion binding"/>
    <property type="evidence" value="ECO:0007669"/>
    <property type="project" value="InterPro"/>
</dbReference>
<comment type="caution">
    <text evidence="9">The sequence shown here is derived from an EMBL/GenBank/DDBJ whole genome shotgun (WGS) entry which is preliminary data.</text>
</comment>
<evidence type="ECO:0000313" key="9">
    <source>
        <dbReference type="EMBL" id="CAF1219176.1"/>
    </source>
</evidence>
<evidence type="ECO:0000313" key="10">
    <source>
        <dbReference type="Proteomes" id="UP000663882"/>
    </source>
</evidence>
<evidence type="ECO:0000256" key="7">
    <source>
        <dbReference type="PIRSR" id="PIRSR602401-1"/>
    </source>
</evidence>
<dbReference type="GO" id="GO:0004497">
    <property type="term" value="F:monooxygenase activity"/>
    <property type="evidence" value="ECO:0007669"/>
    <property type="project" value="UniProtKB-KW"/>
</dbReference>
<gene>
    <name evidence="9" type="ORF">RFH988_LOCUS25547</name>
</gene>
<dbReference type="Proteomes" id="UP000663882">
    <property type="component" value="Unassembled WGS sequence"/>
</dbReference>
<dbReference type="SUPFAM" id="SSF48264">
    <property type="entry name" value="Cytochrome P450"/>
    <property type="match status" value="1"/>
</dbReference>
<feature type="binding site" description="axial binding residue" evidence="7">
    <location>
        <position position="459"/>
    </location>
    <ligand>
        <name>heme</name>
        <dbReference type="ChEBI" id="CHEBI:30413"/>
    </ligand>
    <ligandPart>
        <name>Fe</name>
        <dbReference type="ChEBI" id="CHEBI:18248"/>
    </ligandPart>
</feature>
<dbReference type="PANTHER" id="PTHR24291">
    <property type="entry name" value="CYTOCHROME P450 FAMILY 4"/>
    <property type="match status" value="1"/>
</dbReference>
<evidence type="ECO:0000256" key="4">
    <source>
        <dbReference type="ARBA" id="ARBA00023002"/>
    </source>
</evidence>
<evidence type="ECO:0000256" key="2">
    <source>
        <dbReference type="ARBA" id="ARBA00022617"/>
    </source>
</evidence>
<reference evidence="9" key="1">
    <citation type="submission" date="2021-02" db="EMBL/GenBank/DDBJ databases">
        <authorList>
            <person name="Nowell W R."/>
        </authorList>
    </citation>
    <scope>NUCLEOTIDE SEQUENCE</scope>
</reference>
<dbReference type="PRINTS" id="PR00463">
    <property type="entry name" value="EP450I"/>
</dbReference>
<dbReference type="InterPro" id="IPR050196">
    <property type="entry name" value="Cytochrome_P450_Monoox"/>
</dbReference>
<dbReference type="OrthoDB" id="1470350at2759"/>
<organism evidence="9 10">
    <name type="scientific">Rotaria sordida</name>
    <dbReference type="NCBI Taxonomy" id="392033"/>
    <lineage>
        <taxon>Eukaryota</taxon>
        <taxon>Metazoa</taxon>
        <taxon>Spiralia</taxon>
        <taxon>Gnathifera</taxon>
        <taxon>Rotifera</taxon>
        <taxon>Eurotatoria</taxon>
        <taxon>Bdelloidea</taxon>
        <taxon>Philodinida</taxon>
        <taxon>Philodinidae</taxon>
        <taxon>Rotaria</taxon>
    </lineage>
</organism>
<proteinExistence type="inferred from homology"/>
<evidence type="ECO:0008006" key="11">
    <source>
        <dbReference type="Google" id="ProtNLM"/>
    </source>
</evidence>
<dbReference type="GO" id="GO:0020037">
    <property type="term" value="F:heme binding"/>
    <property type="evidence" value="ECO:0007669"/>
    <property type="project" value="InterPro"/>
</dbReference>
<dbReference type="InterPro" id="IPR036396">
    <property type="entry name" value="Cyt_P450_sf"/>
</dbReference>
<comment type="similarity">
    <text evidence="1">Belongs to the cytochrome P450 family.</text>
</comment>
<keyword evidence="4" id="KW-0560">Oxidoreductase</keyword>
<dbReference type="Pfam" id="PF00067">
    <property type="entry name" value="p450"/>
    <property type="match status" value="1"/>
</dbReference>
<evidence type="ECO:0000256" key="3">
    <source>
        <dbReference type="ARBA" id="ARBA00022723"/>
    </source>
</evidence>
<name>A0A814XQU2_9BILA</name>
<dbReference type="EMBL" id="CAJNOO010001951">
    <property type="protein sequence ID" value="CAF1219176.1"/>
    <property type="molecule type" value="Genomic_DNA"/>
</dbReference>
<evidence type="ECO:0000256" key="1">
    <source>
        <dbReference type="ARBA" id="ARBA00010617"/>
    </source>
</evidence>
<dbReference type="PRINTS" id="PR00385">
    <property type="entry name" value="P450"/>
</dbReference>
<evidence type="ECO:0000256" key="8">
    <source>
        <dbReference type="SAM" id="Phobius"/>
    </source>
</evidence>
<dbReference type="GO" id="GO:0016705">
    <property type="term" value="F:oxidoreductase activity, acting on paired donors, with incorporation or reduction of molecular oxygen"/>
    <property type="evidence" value="ECO:0007669"/>
    <property type="project" value="InterPro"/>
</dbReference>
<dbReference type="InterPro" id="IPR002401">
    <property type="entry name" value="Cyt_P450_E_grp-I"/>
</dbReference>